<protein>
    <recommendedName>
        <fullName evidence="5">5-formyltetrahydrofolate cyclo-ligase</fullName>
        <ecNumber evidence="5">6.3.3.2</ecNumber>
    </recommendedName>
</protein>
<dbReference type="HOGENOM" id="CLU_066245_2_2_9"/>
<dbReference type="InterPro" id="IPR037171">
    <property type="entry name" value="NagB/RpiA_transferase-like"/>
</dbReference>
<keyword evidence="3 4" id="KW-0067">ATP-binding</keyword>
<dbReference type="NCBIfam" id="TIGR02727">
    <property type="entry name" value="MTHFS_bact"/>
    <property type="match status" value="1"/>
</dbReference>
<dbReference type="RefSeq" id="WP_015327468.1">
    <property type="nucleotide sequence ID" value="NC_019978.1"/>
</dbReference>
<dbReference type="OrthoDB" id="9801938at2"/>
<dbReference type="InterPro" id="IPR002698">
    <property type="entry name" value="FTHF_cligase"/>
</dbReference>
<evidence type="ECO:0000313" key="6">
    <source>
        <dbReference type="EMBL" id="AGB41752.1"/>
    </source>
</evidence>
<gene>
    <name evidence="6" type="ordered locus">Halha_1839</name>
</gene>
<dbReference type="Gene3D" id="3.40.50.10420">
    <property type="entry name" value="NagB/RpiA/CoA transferase-like"/>
    <property type="match status" value="1"/>
</dbReference>
<keyword evidence="5" id="KW-0479">Metal-binding</keyword>
<dbReference type="eggNOG" id="COG0212">
    <property type="taxonomic scope" value="Bacteria"/>
</dbReference>
<dbReference type="EMBL" id="CP003359">
    <property type="protein sequence ID" value="AGB41752.1"/>
    <property type="molecule type" value="Genomic_DNA"/>
</dbReference>
<evidence type="ECO:0000256" key="5">
    <source>
        <dbReference type="RuleBase" id="RU361279"/>
    </source>
</evidence>
<name>L0K8Y8_HALHC</name>
<dbReference type="SUPFAM" id="SSF100950">
    <property type="entry name" value="NagB/RpiA/CoA transferase-like"/>
    <property type="match status" value="1"/>
</dbReference>
<dbReference type="GO" id="GO:0005524">
    <property type="term" value="F:ATP binding"/>
    <property type="evidence" value="ECO:0007669"/>
    <property type="project" value="UniProtKB-KW"/>
</dbReference>
<evidence type="ECO:0000313" key="7">
    <source>
        <dbReference type="Proteomes" id="UP000010880"/>
    </source>
</evidence>
<feature type="binding site" evidence="4">
    <location>
        <position position="49"/>
    </location>
    <ligand>
        <name>substrate</name>
    </ligand>
</feature>
<dbReference type="EC" id="6.3.3.2" evidence="5"/>
<evidence type="ECO:0000256" key="2">
    <source>
        <dbReference type="ARBA" id="ARBA00022741"/>
    </source>
</evidence>
<proteinExistence type="inferred from homology"/>
<dbReference type="PATRIC" id="fig|748449.3.peg.1770"/>
<organism evidence="6 7">
    <name type="scientific">Halobacteroides halobius (strain ATCC 35273 / DSM 5150 / MD-1)</name>
    <dbReference type="NCBI Taxonomy" id="748449"/>
    <lineage>
        <taxon>Bacteria</taxon>
        <taxon>Bacillati</taxon>
        <taxon>Bacillota</taxon>
        <taxon>Clostridia</taxon>
        <taxon>Halanaerobiales</taxon>
        <taxon>Halobacteroidaceae</taxon>
        <taxon>Halobacteroides</taxon>
    </lineage>
</organism>
<feature type="binding site" evidence="4">
    <location>
        <begin position="134"/>
        <end position="142"/>
    </location>
    <ligand>
        <name>ATP</name>
        <dbReference type="ChEBI" id="CHEBI:30616"/>
    </ligand>
</feature>
<dbReference type="Proteomes" id="UP000010880">
    <property type="component" value="Chromosome"/>
</dbReference>
<keyword evidence="5" id="KW-0460">Magnesium</keyword>
<comment type="catalytic activity">
    <reaction evidence="5">
        <text>(6S)-5-formyl-5,6,7,8-tetrahydrofolate + ATP = (6R)-5,10-methenyltetrahydrofolate + ADP + phosphate</text>
        <dbReference type="Rhea" id="RHEA:10488"/>
        <dbReference type="ChEBI" id="CHEBI:30616"/>
        <dbReference type="ChEBI" id="CHEBI:43474"/>
        <dbReference type="ChEBI" id="CHEBI:57455"/>
        <dbReference type="ChEBI" id="CHEBI:57457"/>
        <dbReference type="ChEBI" id="CHEBI:456216"/>
        <dbReference type="EC" id="6.3.3.2"/>
    </reaction>
</comment>
<dbReference type="PANTHER" id="PTHR23407">
    <property type="entry name" value="ATPASE INHIBITOR/5-FORMYLTETRAHYDROFOLATE CYCLO-LIGASE"/>
    <property type="match status" value="1"/>
</dbReference>
<evidence type="ECO:0000256" key="1">
    <source>
        <dbReference type="ARBA" id="ARBA00010638"/>
    </source>
</evidence>
<dbReference type="GO" id="GO:0009396">
    <property type="term" value="P:folic acid-containing compound biosynthetic process"/>
    <property type="evidence" value="ECO:0007669"/>
    <property type="project" value="TreeGrafter"/>
</dbReference>
<feature type="binding site" evidence="4">
    <location>
        <position position="54"/>
    </location>
    <ligand>
        <name>substrate</name>
    </ligand>
</feature>
<dbReference type="STRING" id="748449.Halha_1839"/>
<dbReference type="GO" id="GO:0046872">
    <property type="term" value="F:metal ion binding"/>
    <property type="evidence" value="ECO:0007669"/>
    <property type="project" value="UniProtKB-KW"/>
</dbReference>
<sequence>MTKDEQRKKVLTKRDRLTKEKRLKKSKQIKKYLFQQVQFKVADRIMFYISFRSEVETELMIKGALDLGKEIVVPIINQEERKMELSLLNNYDQELKHGTYGILEPKDNYIRSVSPKMLDLIVVPGVAFDAYGNRLGYGGGYYDRLFAIVKEVPRIGLGFELQIIDKVITENHDFAVDKVLTEREVYN</sequence>
<dbReference type="InterPro" id="IPR024185">
    <property type="entry name" value="FTHF_cligase-like_sf"/>
</dbReference>
<dbReference type="KEGG" id="hhl:Halha_1839"/>
<dbReference type="Pfam" id="PF01812">
    <property type="entry name" value="5-FTHF_cyc-lig"/>
    <property type="match status" value="1"/>
</dbReference>
<comment type="cofactor">
    <cofactor evidence="5">
        <name>Mg(2+)</name>
        <dbReference type="ChEBI" id="CHEBI:18420"/>
    </cofactor>
</comment>
<keyword evidence="2 4" id="KW-0547">Nucleotide-binding</keyword>
<evidence type="ECO:0000256" key="4">
    <source>
        <dbReference type="PIRSR" id="PIRSR006806-1"/>
    </source>
</evidence>
<dbReference type="AlphaFoldDB" id="L0K8Y8"/>
<dbReference type="GO" id="GO:0035999">
    <property type="term" value="P:tetrahydrofolate interconversion"/>
    <property type="evidence" value="ECO:0007669"/>
    <property type="project" value="TreeGrafter"/>
</dbReference>
<evidence type="ECO:0000256" key="3">
    <source>
        <dbReference type="ARBA" id="ARBA00022840"/>
    </source>
</evidence>
<dbReference type="GO" id="GO:0030272">
    <property type="term" value="F:5-formyltetrahydrofolate cyclo-ligase activity"/>
    <property type="evidence" value="ECO:0007669"/>
    <property type="project" value="UniProtKB-EC"/>
</dbReference>
<accession>L0K8Y8</accession>
<keyword evidence="7" id="KW-1185">Reference proteome</keyword>
<dbReference type="PIRSF" id="PIRSF006806">
    <property type="entry name" value="FTHF_cligase"/>
    <property type="match status" value="1"/>
</dbReference>
<dbReference type="PANTHER" id="PTHR23407:SF1">
    <property type="entry name" value="5-FORMYLTETRAHYDROFOLATE CYCLO-LIGASE"/>
    <property type="match status" value="1"/>
</dbReference>
<comment type="similarity">
    <text evidence="1 5">Belongs to the 5-formyltetrahydrofolate cyclo-ligase family.</text>
</comment>
<reference evidence="7" key="1">
    <citation type="submission" date="2012-02" db="EMBL/GenBank/DDBJ databases">
        <title>The complete genome of Halobacteroides halobius DSM 5150.</title>
        <authorList>
            <person name="Lucas S."/>
            <person name="Copeland A."/>
            <person name="Lapidus A."/>
            <person name="Glavina del Rio T."/>
            <person name="Dalin E."/>
            <person name="Tice H."/>
            <person name="Bruce D."/>
            <person name="Goodwin L."/>
            <person name="Pitluck S."/>
            <person name="Peters L."/>
            <person name="Mikhailova N."/>
            <person name="Gu W."/>
            <person name="Kyrpides N."/>
            <person name="Mavromatis K."/>
            <person name="Ivanova N."/>
            <person name="Brettin T."/>
            <person name="Detter J.C."/>
            <person name="Han C."/>
            <person name="Larimer F."/>
            <person name="Land M."/>
            <person name="Hauser L."/>
            <person name="Markowitz V."/>
            <person name="Cheng J.-F."/>
            <person name="Hugenholtz P."/>
            <person name="Woyke T."/>
            <person name="Wu D."/>
            <person name="Tindall B."/>
            <person name="Pomrenke H."/>
            <person name="Brambilla E."/>
            <person name="Klenk H.-P."/>
            <person name="Eisen J.A."/>
        </authorList>
    </citation>
    <scope>NUCLEOTIDE SEQUENCE [LARGE SCALE GENOMIC DNA]</scope>
    <source>
        <strain evidence="7">ATCC 35273 / DSM 5150 / MD-1</strain>
    </source>
</reference>
<feature type="binding site" evidence="4">
    <location>
        <begin position="3"/>
        <end position="7"/>
    </location>
    <ligand>
        <name>ATP</name>
        <dbReference type="ChEBI" id="CHEBI:30616"/>
    </ligand>
</feature>